<dbReference type="Proteomes" id="UP000238083">
    <property type="component" value="Unassembled WGS sequence"/>
</dbReference>
<evidence type="ECO:0000256" key="1">
    <source>
        <dbReference type="SAM" id="Coils"/>
    </source>
</evidence>
<dbReference type="AlphaFoldDB" id="A0A2T0QMI8"/>
<gene>
    <name evidence="3" type="ORF">CLV37_1379</name>
</gene>
<keyword evidence="4" id="KW-1185">Reference proteome</keyword>
<name>A0A2T0QMI8_9ACTN</name>
<feature type="region of interest" description="Disordered" evidence="2">
    <location>
        <begin position="1"/>
        <end position="28"/>
    </location>
</feature>
<reference evidence="3 4" key="1">
    <citation type="submission" date="2018-03" db="EMBL/GenBank/DDBJ databases">
        <title>Genomic Encyclopedia of Archaeal and Bacterial Type Strains, Phase II (KMG-II): from individual species to whole genera.</title>
        <authorList>
            <person name="Goeker M."/>
        </authorList>
    </citation>
    <scope>NUCLEOTIDE SEQUENCE [LARGE SCALE GENOMIC DNA]</scope>
    <source>
        <strain evidence="3 4">DSM 19711</strain>
    </source>
</reference>
<proteinExistence type="predicted"/>
<dbReference type="RefSeq" id="WP_106215722.1">
    <property type="nucleotide sequence ID" value="NZ_PVZF01000037.1"/>
</dbReference>
<comment type="caution">
    <text evidence="3">The sequence shown here is derived from an EMBL/GenBank/DDBJ whole genome shotgun (WGS) entry which is preliminary data.</text>
</comment>
<evidence type="ECO:0000256" key="2">
    <source>
        <dbReference type="SAM" id="MobiDB-lite"/>
    </source>
</evidence>
<feature type="coiled-coil region" evidence="1">
    <location>
        <begin position="31"/>
        <end position="58"/>
    </location>
</feature>
<feature type="compositionally biased region" description="Polar residues" evidence="2">
    <location>
        <begin position="1"/>
        <end position="21"/>
    </location>
</feature>
<accession>A0A2T0QMI8</accession>
<dbReference type="Gene3D" id="1.20.5.1160">
    <property type="entry name" value="Vasodilator-stimulated phosphoprotein"/>
    <property type="match status" value="1"/>
</dbReference>
<keyword evidence="1" id="KW-0175">Coiled coil</keyword>
<dbReference type="EMBL" id="PVZF01000037">
    <property type="protein sequence ID" value="PRY05748.1"/>
    <property type="molecule type" value="Genomic_DNA"/>
</dbReference>
<protein>
    <submittedName>
        <fullName evidence="3">Uncharacterized protein</fullName>
    </submittedName>
</protein>
<evidence type="ECO:0000313" key="4">
    <source>
        <dbReference type="Proteomes" id="UP000238083"/>
    </source>
</evidence>
<sequence length="158" mass="17774">MTVETSTHQASDAPSTQEPNASPQPPADLTTAELRAQIEQLQQQNTQLRVQEENLRQNVRAVAQRYARANNWCSEVNNALDEIGIPYATTVTFDAVIRVNMQADLITSDEGDLPSFLQNSLEVCGVDYEDVRLRLDSDDWRDINIEDATLERIENITV</sequence>
<organism evidence="3 4">
    <name type="scientific">Kineococcus rhizosphaerae</name>
    <dbReference type="NCBI Taxonomy" id="559628"/>
    <lineage>
        <taxon>Bacteria</taxon>
        <taxon>Bacillati</taxon>
        <taxon>Actinomycetota</taxon>
        <taxon>Actinomycetes</taxon>
        <taxon>Kineosporiales</taxon>
        <taxon>Kineosporiaceae</taxon>
        <taxon>Kineococcus</taxon>
    </lineage>
</organism>
<evidence type="ECO:0000313" key="3">
    <source>
        <dbReference type="EMBL" id="PRY05748.1"/>
    </source>
</evidence>